<dbReference type="PANTHER" id="PTHR13315">
    <property type="entry name" value="METALLO PHOSPHOESTERASE RELATED"/>
    <property type="match status" value="1"/>
</dbReference>
<dbReference type="EMBL" id="JOWA01000100">
    <property type="protein sequence ID" value="KEZ42299.1"/>
    <property type="molecule type" value="Genomic_DNA"/>
</dbReference>
<dbReference type="Proteomes" id="UP000028545">
    <property type="component" value="Unassembled WGS sequence"/>
</dbReference>
<proteinExistence type="predicted"/>
<keyword evidence="4" id="KW-0131">Cell cycle</keyword>
<dbReference type="GeneID" id="27725237"/>
<dbReference type="HOGENOM" id="CLU_011607_2_1_1"/>
<dbReference type="GO" id="GO:0051301">
    <property type="term" value="P:cell division"/>
    <property type="evidence" value="ECO:0007669"/>
    <property type="project" value="UniProtKB-KW"/>
</dbReference>
<feature type="transmembrane region" description="Helical" evidence="3">
    <location>
        <begin position="708"/>
        <end position="731"/>
    </location>
</feature>
<dbReference type="VEuPathDB" id="FungiDB:SAPIO_CDS6165"/>
<feature type="compositionally biased region" description="Low complexity" evidence="2">
    <location>
        <begin position="657"/>
        <end position="666"/>
    </location>
</feature>
<feature type="compositionally biased region" description="Low complexity" evidence="2">
    <location>
        <begin position="629"/>
        <end position="649"/>
    </location>
</feature>
<comment type="caution">
    <text evidence="4">The sequence shown here is derived from an EMBL/GenBank/DDBJ whole genome shotgun (WGS) entry which is preliminary data.</text>
</comment>
<feature type="compositionally biased region" description="Low complexity" evidence="2">
    <location>
        <begin position="596"/>
        <end position="614"/>
    </location>
</feature>
<name>A0A084G4N7_PSEDA</name>
<keyword evidence="1 3" id="KW-0472">Membrane</keyword>
<evidence type="ECO:0000313" key="4">
    <source>
        <dbReference type="EMBL" id="KEZ42299.1"/>
    </source>
</evidence>
<keyword evidence="3" id="KW-1133">Transmembrane helix</keyword>
<dbReference type="OMA" id="TIQNHLC"/>
<reference evidence="4 5" key="1">
    <citation type="journal article" date="2014" name="Genome Announc.">
        <title>Draft genome sequence of the pathogenic fungus Scedosporium apiospermum.</title>
        <authorList>
            <person name="Vandeputte P."/>
            <person name="Ghamrawi S."/>
            <person name="Rechenmann M."/>
            <person name="Iltis A."/>
            <person name="Giraud S."/>
            <person name="Fleury M."/>
            <person name="Thornton C."/>
            <person name="Delhaes L."/>
            <person name="Meyer W."/>
            <person name="Papon N."/>
            <person name="Bouchara J.P."/>
        </authorList>
    </citation>
    <scope>NUCLEOTIDE SEQUENCE [LARGE SCALE GENOMIC DNA]</scope>
    <source>
        <strain evidence="4 5">IHEM 14462</strain>
    </source>
</reference>
<dbReference type="RefSeq" id="XP_016642098.1">
    <property type="nucleotide sequence ID" value="XM_016788341.1"/>
</dbReference>
<evidence type="ECO:0000256" key="1">
    <source>
        <dbReference type="ARBA" id="ARBA00023136"/>
    </source>
</evidence>
<feature type="transmembrane region" description="Helical" evidence="3">
    <location>
        <begin position="532"/>
        <end position="558"/>
    </location>
</feature>
<protein>
    <submittedName>
        <fullName evidence="4">Cell division control protein</fullName>
    </submittedName>
</protein>
<sequence>MSPPYSNNFKARRNPFDNDRGSALNHVLRSVKRLVSRAVSSAYTFSRGNGAKMAAGFVTRTVWHVRRNLTRRRLLSFPHLIVLLWLLVLLRGERWLFHWKVEQCKWHKWEDWPKDANPHHLIFVADPQLIDPKSYPSRPWPISDLTPLVVDNYIRRSYNELQGQLRPDSLFFLGDLFDGGREWKTANGDFNEASWARPYPANEKKYAKMWKKKYGHDYWLEEYKRFSNIFFKPYHEEGGQHGAGKKGRKLVASLPGNHDLGFGSMIKVPVRDRFSAFFGEPNRVDVVGNHTIVSVDTVSLSAGTSEQARTENLKHIYGPADEFLKEVQSLKRKAVLDQLRFLRGDNVESQLNNNVLDASKLTDADFADPKEDKNANVADFPTILLTHVPLYRDPGTPCGPMRERWPPSKPVPTDAAGRVVDHRNAISVSAGYQYQNVLSEEDSVKIVSSVGNVKRVFSGDDHDYCELTHSGAKNNAVEITVKSISMAMGIPTPGFVMVSMWNPIDESGKSLRGGEPTMQTHLCLLPNQFRTFVGYGFFVIVSLSLISIRAFLVSFLGLPAFAHSLNPSSGPSPSSSSSSYLPVYKEKRHDEDPPTYSSSSNSSYPNRLSSLSASRTRNPVSSADLARDPTTTTSSSSTSSTSSSTPSAWKSKRKSSKFASSSSSRWGWGGGGHKQLRIQINNDFYDSGKSRSLWRAASGRRRSVELKVVVREFVAMAWRVVWMAGLIWAYLNWRG</sequence>
<evidence type="ECO:0000313" key="5">
    <source>
        <dbReference type="Proteomes" id="UP000028545"/>
    </source>
</evidence>
<dbReference type="InterPro" id="IPR033308">
    <property type="entry name" value="PGAP5/Cdc1/Ted1"/>
</dbReference>
<dbReference type="PANTHER" id="PTHR13315:SF4">
    <property type="entry name" value="METALLOPHOSPHOESTERASE, ISOFORM E"/>
    <property type="match status" value="1"/>
</dbReference>
<evidence type="ECO:0000256" key="3">
    <source>
        <dbReference type="SAM" id="Phobius"/>
    </source>
</evidence>
<evidence type="ECO:0000256" key="2">
    <source>
        <dbReference type="SAM" id="MobiDB-lite"/>
    </source>
</evidence>
<dbReference type="SUPFAM" id="SSF56300">
    <property type="entry name" value="Metallo-dependent phosphatases"/>
    <property type="match status" value="1"/>
</dbReference>
<dbReference type="AlphaFoldDB" id="A0A084G4N7"/>
<feature type="compositionally biased region" description="Low complexity" evidence="2">
    <location>
        <begin position="567"/>
        <end position="579"/>
    </location>
</feature>
<keyword evidence="3" id="KW-0812">Transmembrane</keyword>
<dbReference type="GO" id="GO:0016020">
    <property type="term" value="C:membrane"/>
    <property type="evidence" value="ECO:0007669"/>
    <property type="project" value="GOC"/>
</dbReference>
<dbReference type="GO" id="GO:0006506">
    <property type="term" value="P:GPI anchor biosynthetic process"/>
    <property type="evidence" value="ECO:0007669"/>
    <property type="project" value="InterPro"/>
</dbReference>
<feature type="region of interest" description="Disordered" evidence="2">
    <location>
        <begin position="566"/>
        <end position="671"/>
    </location>
</feature>
<dbReference type="GO" id="GO:0005783">
    <property type="term" value="C:endoplasmic reticulum"/>
    <property type="evidence" value="ECO:0007669"/>
    <property type="project" value="TreeGrafter"/>
</dbReference>
<dbReference type="InterPro" id="IPR029052">
    <property type="entry name" value="Metallo-depent_PP-like"/>
</dbReference>
<accession>A0A084G4N7</accession>
<organism evidence="4 5">
    <name type="scientific">Pseudallescheria apiosperma</name>
    <name type="common">Scedosporium apiospermum</name>
    <dbReference type="NCBI Taxonomy" id="563466"/>
    <lineage>
        <taxon>Eukaryota</taxon>
        <taxon>Fungi</taxon>
        <taxon>Dikarya</taxon>
        <taxon>Ascomycota</taxon>
        <taxon>Pezizomycotina</taxon>
        <taxon>Sordariomycetes</taxon>
        <taxon>Hypocreomycetidae</taxon>
        <taxon>Microascales</taxon>
        <taxon>Microascaceae</taxon>
        <taxon>Scedosporium</taxon>
    </lineage>
</organism>
<dbReference type="OrthoDB" id="5977743at2759"/>
<dbReference type="KEGG" id="sapo:SAPIO_CDS6165"/>
<keyword evidence="5" id="KW-1185">Reference proteome</keyword>
<gene>
    <name evidence="4" type="ORF">SAPIO_CDS6165</name>
</gene>
<keyword evidence="4" id="KW-0132">Cell division</keyword>